<dbReference type="RefSeq" id="WP_095377436.1">
    <property type="nucleotide sequence ID" value="NZ_NJGC01000004.1"/>
</dbReference>
<comment type="caution">
    <text evidence="2">The sequence shown here is derived from an EMBL/GenBank/DDBJ whole genome shotgun (WGS) entry which is preliminary data.</text>
</comment>
<accession>A0A270NMD8</accession>
<dbReference type="Proteomes" id="UP000216433">
    <property type="component" value="Unassembled WGS sequence"/>
</dbReference>
<feature type="compositionally biased region" description="Gly residues" evidence="1">
    <location>
        <begin position="1"/>
        <end position="10"/>
    </location>
</feature>
<feature type="region of interest" description="Disordered" evidence="1">
    <location>
        <begin position="1"/>
        <end position="23"/>
    </location>
</feature>
<proteinExistence type="predicted"/>
<name>A0A270NMD8_STEMA</name>
<sequence length="190" mass="20748">MGDESIGGGTDPAEQQSAEGEADTHFLRSPEEFTSAFLAGWIVDARSGGLVRGRLHEEGHVPMLQHVGPLGTFTYMGVMEGGEYILSADATVAHFDRLTEINNDKTPCDTPLPAAPPGRVIDASAEPHDKILIIERQYIINRNSTRRYLDELVALNEPHSYYRGQFFSDDVVSYLNDHPELGDGPPPDGG</sequence>
<reference evidence="2 3" key="1">
    <citation type="submission" date="2017-06" db="EMBL/GenBank/DDBJ databases">
        <title>Genome sequencing and assembly of Stenotrophomonas maltophilia DF07.</title>
        <authorList>
            <person name="Iyer R."/>
        </authorList>
    </citation>
    <scope>NUCLEOTIDE SEQUENCE [LARGE SCALE GENOMIC DNA]</scope>
    <source>
        <strain evidence="2 3">DF07</strain>
    </source>
</reference>
<evidence type="ECO:0000313" key="2">
    <source>
        <dbReference type="EMBL" id="PAM73197.1"/>
    </source>
</evidence>
<dbReference type="AlphaFoldDB" id="A0A270NMD8"/>
<gene>
    <name evidence="2" type="ORF">CEK00_04940</name>
</gene>
<protein>
    <submittedName>
        <fullName evidence="2">Uncharacterized protein</fullName>
    </submittedName>
</protein>
<evidence type="ECO:0000313" key="3">
    <source>
        <dbReference type="Proteomes" id="UP000216433"/>
    </source>
</evidence>
<dbReference type="EMBL" id="NJGC01000004">
    <property type="protein sequence ID" value="PAM73197.1"/>
    <property type="molecule type" value="Genomic_DNA"/>
</dbReference>
<organism evidence="2 3">
    <name type="scientific">Stenotrophomonas maltophilia</name>
    <name type="common">Pseudomonas maltophilia</name>
    <name type="synonym">Xanthomonas maltophilia</name>
    <dbReference type="NCBI Taxonomy" id="40324"/>
    <lineage>
        <taxon>Bacteria</taxon>
        <taxon>Pseudomonadati</taxon>
        <taxon>Pseudomonadota</taxon>
        <taxon>Gammaproteobacteria</taxon>
        <taxon>Lysobacterales</taxon>
        <taxon>Lysobacteraceae</taxon>
        <taxon>Stenotrophomonas</taxon>
        <taxon>Stenotrophomonas maltophilia group</taxon>
    </lineage>
</organism>
<evidence type="ECO:0000256" key="1">
    <source>
        <dbReference type="SAM" id="MobiDB-lite"/>
    </source>
</evidence>